<evidence type="ECO:0000256" key="5">
    <source>
        <dbReference type="ARBA" id="ARBA00023136"/>
    </source>
</evidence>
<reference evidence="9" key="1">
    <citation type="journal article" date="2019" name="Int. J. Syst. Evol. Microbiol.">
        <title>The Global Catalogue of Microorganisms (GCM) 10K type strain sequencing project: providing services to taxonomists for standard genome sequencing and annotation.</title>
        <authorList>
            <consortium name="The Broad Institute Genomics Platform"/>
            <consortium name="The Broad Institute Genome Sequencing Center for Infectious Disease"/>
            <person name="Wu L."/>
            <person name="Ma J."/>
        </authorList>
    </citation>
    <scope>NUCLEOTIDE SEQUENCE [LARGE SCALE GENOMIC DNA]</scope>
    <source>
        <strain evidence="9">CGMCC 4.7304</strain>
    </source>
</reference>
<comment type="caution">
    <text evidence="8">The sequence shown here is derived from an EMBL/GenBank/DDBJ whole genome shotgun (WGS) entry which is preliminary data.</text>
</comment>
<feature type="region of interest" description="Disordered" evidence="6">
    <location>
        <begin position="1"/>
        <end position="37"/>
    </location>
</feature>
<keyword evidence="5 7" id="KW-0472">Membrane</keyword>
<gene>
    <name evidence="8" type="ORF">ACFPCZ_23800</name>
</gene>
<protein>
    <submittedName>
        <fullName evidence="8">ABC transporter permease</fullName>
    </submittedName>
</protein>
<evidence type="ECO:0000313" key="9">
    <source>
        <dbReference type="Proteomes" id="UP001595858"/>
    </source>
</evidence>
<organism evidence="8 9">
    <name type="scientific">Streptomonospora arabica</name>
    <dbReference type="NCBI Taxonomy" id="412417"/>
    <lineage>
        <taxon>Bacteria</taxon>
        <taxon>Bacillati</taxon>
        <taxon>Actinomycetota</taxon>
        <taxon>Actinomycetes</taxon>
        <taxon>Streptosporangiales</taxon>
        <taxon>Nocardiopsidaceae</taxon>
        <taxon>Streptomonospora</taxon>
    </lineage>
</organism>
<feature type="transmembrane region" description="Helical" evidence="7">
    <location>
        <begin position="155"/>
        <end position="175"/>
    </location>
</feature>
<proteinExistence type="predicted"/>
<dbReference type="PANTHER" id="PTHR32196">
    <property type="entry name" value="ABC TRANSPORTER PERMEASE PROTEIN YPHD-RELATED-RELATED"/>
    <property type="match status" value="1"/>
</dbReference>
<sequence length="358" mass="35446">MTTVKSTAAPGTGLPGGPGGSGGSGSGSGSGGGRPVFGSGRGGGSAAEFVQRHGALVVLVAVLAVAALTIDGFFSLGNLNHIAVGAAFPAIIALGMTFVIVTGGIDLSVGTVFALAGVLAAWASQYGSLAALALPLAVCALIGALNGVLIAKARLAPFIVTLATMLGAWGLMLAVSDEGTETYVVPDGLAITPMVQDRFLGIGYPVLLVVVLFAVGGVALRRTGWGQNIYAVGGNEDAAALMGVPVARTKITAYTLSGLLAGLAGALNAVWLGSGVTIFGIGIELDAISAVVIGGTLLAGGYGFVSGSLVGVLLLNVIQNIINGIGGLSSAYQQVVSGSFLIVVVLAQNYLSRRRERV</sequence>
<keyword evidence="4 7" id="KW-1133">Transmembrane helix</keyword>
<keyword evidence="3 7" id="KW-0812">Transmembrane</keyword>
<feature type="transmembrane region" description="Helical" evidence="7">
    <location>
        <begin position="55"/>
        <end position="76"/>
    </location>
</feature>
<dbReference type="EMBL" id="JBHSIY010000029">
    <property type="protein sequence ID" value="MFC4869664.1"/>
    <property type="molecule type" value="Genomic_DNA"/>
</dbReference>
<feature type="transmembrane region" description="Helical" evidence="7">
    <location>
        <begin position="129"/>
        <end position="148"/>
    </location>
</feature>
<dbReference type="Proteomes" id="UP001595858">
    <property type="component" value="Unassembled WGS sequence"/>
</dbReference>
<feature type="compositionally biased region" description="Gly residues" evidence="6">
    <location>
        <begin position="13"/>
        <end position="37"/>
    </location>
</feature>
<evidence type="ECO:0000256" key="3">
    <source>
        <dbReference type="ARBA" id="ARBA00022692"/>
    </source>
</evidence>
<dbReference type="CDD" id="cd06579">
    <property type="entry name" value="TM_PBP1_transp_AraH_like"/>
    <property type="match status" value="1"/>
</dbReference>
<dbReference type="InterPro" id="IPR001851">
    <property type="entry name" value="ABC_transp_permease"/>
</dbReference>
<evidence type="ECO:0000256" key="1">
    <source>
        <dbReference type="ARBA" id="ARBA00004651"/>
    </source>
</evidence>
<name>A0ABV9STL0_9ACTN</name>
<dbReference type="Pfam" id="PF02653">
    <property type="entry name" value="BPD_transp_2"/>
    <property type="match status" value="1"/>
</dbReference>
<dbReference type="PANTHER" id="PTHR32196:SF63">
    <property type="entry name" value="INNER MEMBRANE ABC TRANSPORTER PERMEASE PROTEIN YJFF"/>
    <property type="match status" value="1"/>
</dbReference>
<evidence type="ECO:0000313" key="8">
    <source>
        <dbReference type="EMBL" id="MFC4869664.1"/>
    </source>
</evidence>
<feature type="transmembrane region" description="Helical" evidence="7">
    <location>
        <begin position="251"/>
        <end position="272"/>
    </location>
</feature>
<keyword evidence="2" id="KW-1003">Cell membrane</keyword>
<evidence type="ECO:0000256" key="2">
    <source>
        <dbReference type="ARBA" id="ARBA00022475"/>
    </source>
</evidence>
<feature type="transmembrane region" description="Helical" evidence="7">
    <location>
        <begin position="331"/>
        <end position="351"/>
    </location>
</feature>
<accession>A0ABV9STL0</accession>
<feature type="transmembrane region" description="Helical" evidence="7">
    <location>
        <begin position="202"/>
        <end position="220"/>
    </location>
</feature>
<feature type="transmembrane region" description="Helical" evidence="7">
    <location>
        <begin position="82"/>
        <end position="100"/>
    </location>
</feature>
<comment type="subcellular location">
    <subcellularLocation>
        <location evidence="1">Cell membrane</location>
        <topology evidence="1">Multi-pass membrane protein</topology>
    </subcellularLocation>
</comment>
<evidence type="ECO:0000256" key="4">
    <source>
        <dbReference type="ARBA" id="ARBA00022989"/>
    </source>
</evidence>
<evidence type="ECO:0000256" key="7">
    <source>
        <dbReference type="SAM" id="Phobius"/>
    </source>
</evidence>
<evidence type="ECO:0000256" key="6">
    <source>
        <dbReference type="SAM" id="MobiDB-lite"/>
    </source>
</evidence>
<keyword evidence="9" id="KW-1185">Reference proteome</keyword>
<feature type="transmembrane region" description="Helical" evidence="7">
    <location>
        <begin position="305"/>
        <end position="325"/>
    </location>
</feature>
<dbReference type="RefSeq" id="WP_344140995.1">
    <property type="nucleotide sequence ID" value="NZ_BAAAQI010000002.1"/>
</dbReference>